<dbReference type="InterPro" id="IPR025504">
    <property type="entry name" value="GLUCM_C"/>
</dbReference>
<dbReference type="GeneID" id="94426521"/>
<dbReference type="PANTHER" id="PTHR32022:SF10">
    <property type="entry name" value="D-GLUTAMATE CYCLASE, MITOCHONDRIAL"/>
    <property type="match status" value="1"/>
</dbReference>
<gene>
    <name evidence="3" type="ORF">CSUI_003112</name>
</gene>
<dbReference type="Gene3D" id="3.90.1640.20">
    <property type="entry name" value="TON_0340"/>
    <property type="match status" value="1"/>
</dbReference>
<feature type="compositionally biased region" description="Polar residues" evidence="1">
    <location>
        <begin position="373"/>
        <end position="383"/>
    </location>
</feature>
<dbReference type="EMBL" id="MIGC01001337">
    <property type="protein sequence ID" value="PHJ23038.1"/>
    <property type="molecule type" value="Genomic_DNA"/>
</dbReference>
<protein>
    <submittedName>
        <fullName evidence="3">Upf0317 protein c14orf159 mitochondrial isoform x2</fullName>
    </submittedName>
</protein>
<feature type="domain" description="D-glutamate cyclase-like C-terminal" evidence="2">
    <location>
        <begin position="33"/>
        <end position="339"/>
    </location>
</feature>
<dbReference type="AlphaFoldDB" id="A0A2C6L5K0"/>
<name>A0A2C6L5K0_9APIC</name>
<comment type="caution">
    <text evidence="3">The sequence shown here is derived from an EMBL/GenBank/DDBJ whole genome shotgun (WGS) entry which is preliminary data.</text>
</comment>
<dbReference type="Pfam" id="PF14336">
    <property type="entry name" value="GLUCM-like_C"/>
    <property type="match status" value="1"/>
</dbReference>
<proteinExistence type="predicted"/>
<accession>A0A2C6L5K0</accession>
<dbReference type="OrthoDB" id="329190at2759"/>
<organism evidence="3 4">
    <name type="scientific">Cystoisospora suis</name>
    <dbReference type="NCBI Taxonomy" id="483139"/>
    <lineage>
        <taxon>Eukaryota</taxon>
        <taxon>Sar</taxon>
        <taxon>Alveolata</taxon>
        <taxon>Apicomplexa</taxon>
        <taxon>Conoidasida</taxon>
        <taxon>Coccidia</taxon>
        <taxon>Eucoccidiorida</taxon>
        <taxon>Eimeriorina</taxon>
        <taxon>Sarcocystidae</taxon>
        <taxon>Cystoisospora</taxon>
    </lineage>
</organism>
<dbReference type="PANTHER" id="PTHR32022">
    <property type="entry name" value="D-GLUTAMATE CYCLASE, MITOCHONDRIAL"/>
    <property type="match status" value="1"/>
</dbReference>
<evidence type="ECO:0000313" key="4">
    <source>
        <dbReference type="Proteomes" id="UP000221165"/>
    </source>
</evidence>
<dbReference type="Proteomes" id="UP000221165">
    <property type="component" value="Unassembled WGS sequence"/>
</dbReference>
<dbReference type="RefSeq" id="XP_067924715.1">
    <property type="nucleotide sequence ID" value="XM_068063310.1"/>
</dbReference>
<feature type="region of interest" description="Disordered" evidence="1">
    <location>
        <begin position="346"/>
        <end position="415"/>
    </location>
</feature>
<keyword evidence="4" id="KW-1185">Reference proteome</keyword>
<evidence type="ECO:0000259" key="2">
    <source>
        <dbReference type="Pfam" id="PF14336"/>
    </source>
</evidence>
<evidence type="ECO:0000313" key="3">
    <source>
        <dbReference type="EMBL" id="PHJ23038.1"/>
    </source>
</evidence>
<sequence>METQSAQASLEDWAHKVEELLLKDDGPHKIQGGVRSLYRHSGKGHLLATAQKLLSADVKAVAILVGSPNASIMWPPTDTDGPGGAFAVAQALQKLGRRVVIITDKIHHGQVLPALKSAGLRLLELPETEEDLCLQELPVDIAACVTFPNKNCWRTGLDDVRLQKVYEEVDMLLNVGRLGPGKDGLYRAHDRANVTIFESHFDRFFAVPGEWISKKTHPVLTAVIGELGNEMGMGDVKEAVKETVEHGSEIACVIPADLTIIASTVNWGAWALCAMLAVLAVAARPNQNAADLLPQADSQQQVLHVLVEEGARCGVSWAREEIIDNMEASRHWDFIDTLRQSFSQYAQSGSASGSETGVPASGVGDEKARTGRPSGTLQDSSEAGNLKSGGHEVEYGQTIESQENPPTVMGARAAS</sequence>
<dbReference type="VEuPathDB" id="ToxoDB:CSUI_003112"/>
<evidence type="ECO:0000256" key="1">
    <source>
        <dbReference type="SAM" id="MobiDB-lite"/>
    </source>
</evidence>
<reference evidence="3 4" key="1">
    <citation type="journal article" date="2017" name="Int. J. Parasitol.">
        <title>The genome of the protozoan parasite Cystoisospora suis and a reverse vaccinology approach to identify vaccine candidates.</title>
        <authorList>
            <person name="Palmieri N."/>
            <person name="Shrestha A."/>
            <person name="Ruttkowski B."/>
            <person name="Beck T."/>
            <person name="Vogl C."/>
            <person name="Tomley F."/>
            <person name="Blake D.P."/>
            <person name="Joachim A."/>
        </authorList>
    </citation>
    <scope>NUCLEOTIDE SEQUENCE [LARGE SCALE GENOMIC DNA]</scope>
    <source>
        <strain evidence="3 4">Wien I</strain>
    </source>
</reference>